<gene>
    <name evidence="2" type="ORF">SDC9_150174</name>
</gene>
<organism evidence="2">
    <name type="scientific">bioreactor metagenome</name>
    <dbReference type="NCBI Taxonomy" id="1076179"/>
    <lineage>
        <taxon>unclassified sequences</taxon>
        <taxon>metagenomes</taxon>
        <taxon>ecological metagenomes</taxon>
    </lineage>
</organism>
<keyword evidence="1" id="KW-0812">Transmembrane</keyword>
<dbReference type="EMBL" id="VSSQ01048905">
    <property type="protein sequence ID" value="MPN02953.1"/>
    <property type="molecule type" value="Genomic_DNA"/>
</dbReference>
<keyword evidence="1" id="KW-1133">Transmembrane helix</keyword>
<evidence type="ECO:0000256" key="1">
    <source>
        <dbReference type="SAM" id="Phobius"/>
    </source>
</evidence>
<feature type="transmembrane region" description="Helical" evidence="1">
    <location>
        <begin position="70"/>
        <end position="88"/>
    </location>
</feature>
<comment type="caution">
    <text evidence="2">The sequence shown here is derived from an EMBL/GenBank/DDBJ whole genome shotgun (WGS) entry which is preliminary data.</text>
</comment>
<protein>
    <submittedName>
        <fullName evidence="2">Uncharacterized protein</fullName>
    </submittedName>
</protein>
<dbReference type="AntiFam" id="ANF00095">
    <property type="entry name" value="Shadow ORF (opposite ABC transporters)"/>
</dbReference>
<sequence>MKLVNQPDLPPAENGEFFIAPRIDILPVQIHLSAGRHVHAADNVKQGGFAGAGGADDCGKLPLFDYKRNMVKRGNLVFALAIGFAYIFNF</sequence>
<evidence type="ECO:0000313" key="2">
    <source>
        <dbReference type="EMBL" id="MPN02953.1"/>
    </source>
</evidence>
<reference evidence="2" key="1">
    <citation type="submission" date="2019-08" db="EMBL/GenBank/DDBJ databases">
        <authorList>
            <person name="Kucharzyk K."/>
            <person name="Murdoch R.W."/>
            <person name="Higgins S."/>
            <person name="Loffler F."/>
        </authorList>
    </citation>
    <scope>NUCLEOTIDE SEQUENCE</scope>
</reference>
<name>A0A645EQZ9_9ZZZZ</name>
<accession>A0A645EQZ9</accession>
<proteinExistence type="predicted"/>
<keyword evidence="1" id="KW-0472">Membrane</keyword>
<dbReference type="AlphaFoldDB" id="A0A645EQZ9"/>